<dbReference type="Gene3D" id="3.10.20.860">
    <property type="match status" value="1"/>
</dbReference>
<evidence type="ECO:0008006" key="3">
    <source>
        <dbReference type="Google" id="ProtNLM"/>
    </source>
</evidence>
<dbReference type="CDD" id="cd12870">
    <property type="entry name" value="MqsA"/>
    <property type="match status" value="1"/>
</dbReference>
<gene>
    <name evidence="1" type="ORF">A2151_06770</name>
</gene>
<reference evidence="1 2" key="1">
    <citation type="journal article" date="2016" name="Nat. Commun.">
        <title>Thousands of microbial genomes shed light on interconnected biogeochemical processes in an aquifer system.</title>
        <authorList>
            <person name="Anantharaman K."/>
            <person name="Brown C.T."/>
            <person name="Hug L.A."/>
            <person name="Sharon I."/>
            <person name="Castelle C.J."/>
            <person name="Probst A.J."/>
            <person name="Thomas B.C."/>
            <person name="Singh A."/>
            <person name="Wilkins M.J."/>
            <person name="Karaoz U."/>
            <person name="Brodie E.L."/>
            <person name="Williams K.H."/>
            <person name="Hubbard S.S."/>
            <person name="Banfield J.F."/>
        </authorList>
    </citation>
    <scope>NUCLEOTIDE SEQUENCE [LARGE SCALE GENOMIC DNA]</scope>
</reference>
<evidence type="ECO:0000313" key="1">
    <source>
        <dbReference type="EMBL" id="OGI49209.1"/>
    </source>
</evidence>
<dbReference type="InterPro" id="IPR022453">
    <property type="entry name" value="Znf_MqsA-type"/>
</dbReference>
<comment type="caution">
    <text evidence="1">The sequence shown here is derived from an EMBL/GenBank/DDBJ whole genome shotgun (WGS) entry which is preliminary data.</text>
</comment>
<sequence>MKCALCKQGETRPGQVTVTLQRGETTVIFKGVPADVCENCGEYYLSENVAKQVMQRAEESVKSGTEVEILRFAA</sequence>
<dbReference type="EMBL" id="MFSU01000003">
    <property type="protein sequence ID" value="OGI49209.1"/>
    <property type="molecule type" value="Genomic_DNA"/>
</dbReference>
<organism evidence="1 2">
    <name type="scientific">Candidatus Muproteobacteria bacterium RBG_16_65_34</name>
    <dbReference type="NCBI Taxonomy" id="1817760"/>
    <lineage>
        <taxon>Bacteria</taxon>
        <taxon>Pseudomonadati</taxon>
        <taxon>Pseudomonadota</taxon>
        <taxon>Candidatus Muproteobacteria</taxon>
    </lineage>
</organism>
<dbReference type="STRING" id="1817760.A2151_06770"/>
<dbReference type="Proteomes" id="UP000178885">
    <property type="component" value="Unassembled WGS sequence"/>
</dbReference>
<name>A0A1F6TVZ3_9PROT</name>
<dbReference type="NCBIfam" id="TIGR03831">
    <property type="entry name" value="YgiT_finger"/>
    <property type="match status" value="1"/>
</dbReference>
<accession>A0A1F6TVZ3</accession>
<dbReference type="AlphaFoldDB" id="A0A1F6TVZ3"/>
<proteinExistence type="predicted"/>
<evidence type="ECO:0000313" key="2">
    <source>
        <dbReference type="Proteomes" id="UP000178885"/>
    </source>
</evidence>
<protein>
    <recommendedName>
        <fullName evidence="3">YgiT-type zinc finger domain-containing protein</fullName>
    </recommendedName>
</protein>